<comment type="caution">
    <text evidence="2">The sequence shown here is derived from an EMBL/GenBank/DDBJ whole genome shotgun (WGS) entry which is preliminary data.</text>
</comment>
<name>A0A9X0BZC8_9EURO</name>
<feature type="compositionally biased region" description="Polar residues" evidence="1">
    <location>
        <begin position="196"/>
        <end position="211"/>
    </location>
</feature>
<feature type="compositionally biased region" description="Basic and acidic residues" evidence="1">
    <location>
        <begin position="839"/>
        <end position="849"/>
    </location>
</feature>
<feature type="region of interest" description="Disordered" evidence="1">
    <location>
        <begin position="1"/>
        <end position="31"/>
    </location>
</feature>
<feature type="region of interest" description="Disordered" evidence="1">
    <location>
        <begin position="436"/>
        <end position="472"/>
    </location>
</feature>
<accession>A0A9X0BZC8</accession>
<gene>
    <name evidence="2" type="ORF">N7539_002951</name>
</gene>
<dbReference type="AlphaFoldDB" id="A0A9X0BZC8"/>
<proteinExistence type="predicted"/>
<feature type="region of interest" description="Disordered" evidence="1">
    <location>
        <begin position="724"/>
        <end position="785"/>
    </location>
</feature>
<dbReference type="EMBL" id="JAPWDQ010000003">
    <property type="protein sequence ID" value="KAJ5491384.1"/>
    <property type="molecule type" value="Genomic_DNA"/>
</dbReference>
<sequence length="849" mass="93168">MMAQMSNDHDHAGPQAQSSNHILSPQPSSHLMKESLVQSLETAHIPNCTEVALHENQGYAIRSDDGHSSSSSNRHSAGDLYEYAMEDDLANIHSRASSRSSISSIPASVLIHPVGQLKELAGSGPLKQTPAYTVEEDEAEFGRFDRSPQSMRTIRQREAAFRKPSSVRAMQMYTEDEAEEDDYLTPPRRHQGIRSPGTSYPKRSTAYPQKNTHPKPSNKKEYPLVLLHCTLLAPSLPVPGAADPQNQRLVEEVLPPQYWKRWRRLQDKIGSGVLRERGVLISHPEDLYDVLEERLLESLELQRPLVHRGHFLGHEKADVGSDDEASDRSESDTDGEQGDECPDCGRHVLHQSDINRKWEIRVYAANGLMRAGAWAAAWKEMEKVDVEVGLWLPSELRRALEKRLKEESAAFALQLPETPFTLSDRATPRMEMFQTPFHMPPDMLRNANSKTSDGLRSTSQQSESQPVEPERKANNEIALQTLLVNYIRVLAADRRNVALVVMSVLVAFLTIGSRSQDNRLIDVLHSAPQDTSLEHSVLAKVGADTGTAILPPRTADVSIVEDSIPASSVILSVHATDIPVQSYAAKTFAHHSAVPSEPISLNPEPTFEAEAPKVARLVVNKDSTAFEKAAVAENFIDPAPSAEFVVDTELPESKDDVLEAVESVQPVGAVESSLRDPVVGTESTEDDGTVITPDSERLGQHAVINNLPEPIENAEPVRIDEPASLTNDSSISESATATEPVATTSITGKEAQLSSESEGALDPSSDANVPDAEVTPTPSPSVFAHLSSPDKRAALDDEICLWHFPNLMNQASSESKCATSESYNNENERVSFWVPAEDSDTKQTQGHEV</sequence>
<organism evidence="2 3">
    <name type="scientific">Penicillium diatomitis</name>
    <dbReference type="NCBI Taxonomy" id="2819901"/>
    <lineage>
        <taxon>Eukaryota</taxon>
        <taxon>Fungi</taxon>
        <taxon>Dikarya</taxon>
        <taxon>Ascomycota</taxon>
        <taxon>Pezizomycotina</taxon>
        <taxon>Eurotiomycetes</taxon>
        <taxon>Eurotiomycetidae</taxon>
        <taxon>Eurotiales</taxon>
        <taxon>Aspergillaceae</taxon>
        <taxon>Penicillium</taxon>
    </lineage>
</organism>
<dbReference type="Proteomes" id="UP001148312">
    <property type="component" value="Unassembled WGS sequence"/>
</dbReference>
<feature type="compositionally biased region" description="Polar residues" evidence="1">
    <location>
        <begin position="815"/>
        <end position="825"/>
    </location>
</feature>
<feature type="region of interest" description="Disordered" evidence="1">
    <location>
        <begin position="668"/>
        <end position="700"/>
    </location>
</feature>
<evidence type="ECO:0000313" key="3">
    <source>
        <dbReference type="Proteomes" id="UP001148312"/>
    </source>
</evidence>
<reference evidence="2" key="1">
    <citation type="submission" date="2022-12" db="EMBL/GenBank/DDBJ databases">
        <authorList>
            <person name="Petersen C."/>
        </authorList>
    </citation>
    <scope>NUCLEOTIDE SEQUENCE</scope>
    <source>
        <strain evidence="2">IBT 30728</strain>
    </source>
</reference>
<feature type="region of interest" description="Disordered" evidence="1">
    <location>
        <begin position="316"/>
        <end position="346"/>
    </location>
</feature>
<dbReference type="GeneID" id="81622803"/>
<feature type="region of interest" description="Disordered" evidence="1">
    <location>
        <begin position="176"/>
        <end position="218"/>
    </location>
</feature>
<feature type="compositionally biased region" description="Polar residues" evidence="1">
    <location>
        <begin position="15"/>
        <end position="29"/>
    </location>
</feature>
<feature type="compositionally biased region" description="Polar residues" evidence="1">
    <location>
        <begin position="446"/>
        <end position="465"/>
    </location>
</feature>
<feature type="compositionally biased region" description="Acidic residues" evidence="1">
    <location>
        <begin position="332"/>
        <end position="342"/>
    </location>
</feature>
<evidence type="ECO:0000313" key="2">
    <source>
        <dbReference type="EMBL" id="KAJ5491384.1"/>
    </source>
</evidence>
<feature type="region of interest" description="Disordered" evidence="1">
    <location>
        <begin position="815"/>
        <end position="849"/>
    </location>
</feature>
<feature type="compositionally biased region" description="Polar residues" evidence="1">
    <location>
        <begin position="724"/>
        <end position="757"/>
    </location>
</feature>
<dbReference type="RefSeq" id="XP_056792513.1">
    <property type="nucleotide sequence ID" value="XM_056932554.1"/>
</dbReference>
<reference evidence="2" key="2">
    <citation type="journal article" date="2023" name="IMA Fungus">
        <title>Comparative genomic study of the Penicillium genus elucidates a diverse pangenome and 15 lateral gene transfer events.</title>
        <authorList>
            <person name="Petersen C."/>
            <person name="Sorensen T."/>
            <person name="Nielsen M.R."/>
            <person name="Sondergaard T.E."/>
            <person name="Sorensen J.L."/>
            <person name="Fitzpatrick D.A."/>
            <person name="Frisvad J.C."/>
            <person name="Nielsen K.L."/>
        </authorList>
    </citation>
    <scope>NUCLEOTIDE SEQUENCE</scope>
    <source>
        <strain evidence="2">IBT 30728</strain>
    </source>
</reference>
<protein>
    <submittedName>
        <fullName evidence="2">Uncharacterized protein</fullName>
    </submittedName>
</protein>
<evidence type="ECO:0000256" key="1">
    <source>
        <dbReference type="SAM" id="MobiDB-lite"/>
    </source>
</evidence>
<keyword evidence="3" id="KW-1185">Reference proteome</keyword>